<evidence type="ECO:0000313" key="2">
    <source>
        <dbReference type="EMBL" id="WNO53787.1"/>
    </source>
</evidence>
<accession>A0ABZ0B957</accession>
<gene>
    <name evidence="2" type="ORF">RPR59_00550</name>
</gene>
<feature type="domain" description="Transposase IS4-like" evidence="1">
    <location>
        <begin position="19"/>
        <end position="149"/>
    </location>
</feature>
<dbReference type="Proteomes" id="UP001302249">
    <property type="component" value="Chromosome"/>
</dbReference>
<keyword evidence="3" id="KW-1185">Reference proteome</keyword>
<dbReference type="PANTHER" id="PTHR35604:SF2">
    <property type="entry name" value="TRANSPOSASE INSH FOR INSERTION SEQUENCE ELEMENT IS5A-RELATED"/>
    <property type="match status" value="1"/>
</dbReference>
<evidence type="ECO:0000313" key="3">
    <source>
        <dbReference type="Proteomes" id="UP001302249"/>
    </source>
</evidence>
<proteinExistence type="predicted"/>
<organism evidence="2 3">
    <name type="scientific">Stakelama saccharophila</name>
    <dbReference type="NCBI Taxonomy" id="3075605"/>
    <lineage>
        <taxon>Bacteria</taxon>
        <taxon>Pseudomonadati</taxon>
        <taxon>Pseudomonadota</taxon>
        <taxon>Alphaproteobacteria</taxon>
        <taxon>Sphingomonadales</taxon>
        <taxon>Sphingomonadaceae</taxon>
        <taxon>Stakelama</taxon>
    </lineage>
</organism>
<dbReference type="PANTHER" id="PTHR35604">
    <property type="entry name" value="TRANSPOSASE INSH FOR INSERTION SEQUENCE ELEMENT IS5A-RELATED"/>
    <property type="match status" value="1"/>
</dbReference>
<name>A0ABZ0B957_9SPHN</name>
<sequence>MVRCAIARTVRRCRGSRCRCSAIKPHVSIDRRYGFIRAATVTSAAAADGRMLRYVINPNNTSSEVWADSAYRSRRNETWLADGTMTSRIHRRKPKSKPMPRANAAKSAVRAKVEHVFAHQKNRYGLFIRTICPKRAEAKMTLANFAYNFDRLIFHEKRMPTR</sequence>
<dbReference type="InterPro" id="IPR002559">
    <property type="entry name" value="Transposase_11"/>
</dbReference>
<dbReference type="EMBL" id="CP135076">
    <property type="protein sequence ID" value="WNO53787.1"/>
    <property type="molecule type" value="Genomic_DNA"/>
</dbReference>
<reference evidence="2 3" key="1">
    <citation type="submission" date="2023-09" db="EMBL/GenBank/DDBJ databases">
        <authorList>
            <person name="Rey-Velasco X."/>
        </authorList>
    </citation>
    <scope>NUCLEOTIDE SEQUENCE [LARGE SCALE GENOMIC DNA]</scope>
    <source>
        <strain evidence="2 3">W311</strain>
    </source>
</reference>
<evidence type="ECO:0000259" key="1">
    <source>
        <dbReference type="Pfam" id="PF01609"/>
    </source>
</evidence>
<dbReference type="RefSeq" id="WP_313915580.1">
    <property type="nucleotide sequence ID" value="NZ_CP135076.1"/>
</dbReference>
<protein>
    <submittedName>
        <fullName evidence="2">Transposase</fullName>
    </submittedName>
</protein>
<dbReference type="Pfam" id="PF01609">
    <property type="entry name" value="DDE_Tnp_1"/>
    <property type="match status" value="1"/>
</dbReference>